<dbReference type="AlphaFoldDB" id="A0A5R9IPP5"/>
<accession>A0A5R9IPP5</accession>
<evidence type="ECO:0000259" key="9">
    <source>
        <dbReference type="SMART" id="SM00905"/>
    </source>
</evidence>
<dbReference type="GO" id="GO:0005737">
    <property type="term" value="C:cytoplasm"/>
    <property type="evidence" value="ECO:0007669"/>
    <property type="project" value="TreeGrafter"/>
</dbReference>
<evidence type="ECO:0000256" key="8">
    <source>
        <dbReference type="RuleBase" id="RU362079"/>
    </source>
</evidence>
<dbReference type="OrthoDB" id="9810587at2"/>
<dbReference type="GO" id="GO:0046656">
    <property type="term" value="P:folic acid biosynthetic process"/>
    <property type="evidence" value="ECO:0007669"/>
    <property type="project" value="UniProtKB-UniRule"/>
</dbReference>
<comment type="function">
    <text evidence="8">Catalyzes the conversion of 7,8-dihydroneopterin to 6-hydroxymethyl-7,8-dihydropterin.</text>
</comment>
<dbReference type="RefSeq" id="WP_138318534.1">
    <property type="nucleotide sequence ID" value="NZ_VCBC01000003.1"/>
</dbReference>
<keyword evidence="5 8" id="KW-0289">Folate biosynthesis</keyword>
<dbReference type="SUPFAM" id="SSF55620">
    <property type="entry name" value="Tetrahydrobiopterin biosynthesis enzymes-like"/>
    <property type="match status" value="1"/>
</dbReference>
<proteinExistence type="inferred from homology"/>
<dbReference type="NCBIfam" id="TIGR00525">
    <property type="entry name" value="folB"/>
    <property type="match status" value="1"/>
</dbReference>
<dbReference type="EC" id="4.1.2.25" evidence="8"/>
<reference evidence="10 11" key="1">
    <citation type="submission" date="2019-05" db="EMBL/GenBank/DDBJ databases">
        <title>Genome sequences of Thalassotalea litorea 1K03283.</title>
        <authorList>
            <person name="Zhang D."/>
        </authorList>
    </citation>
    <scope>NUCLEOTIDE SEQUENCE [LARGE SCALE GENOMIC DNA]</scope>
    <source>
        <strain evidence="10 11">MCCC 1K03283</strain>
    </source>
</reference>
<comment type="caution">
    <text evidence="10">The sequence shown here is derived from an EMBL/GenBank/DDBJ whole genome shotgun (WGS) entry which is preliminary data.</text>
</comment>
<organism evidence="10 11">
    <name type="scientific">Thalassotalea litorea</name>
    <dbReference type="NCBI Taxonomy" id="2020715"/>
    <lineage>
        <taxon>Bacteria</taxon>
        <taxon>Pseudomonadati</taxon>
        <taxon>Pseudomonadota</taxon>
        <taxon>Gammaproteobacteria</taxon>
        <taxon>Alteromonadales</taxon>
        <taxon>Colwelliaceae</taxon>
        <taxon>Thalassotalea</taxon>
    </lineage>
</organism>
<evidence type="ECO:0000256" key="3">
    <source>
        <dbReference type="ARBA" id="ARBA00005013"/>
    </source>
</evidence>
<dbReference type="EMBL" id="VCBC01000003">
    <property type="protein sequence ID" value="TLU67252.1"/>
    <property type="molecule type" value="Genomic_DNA"/>
</dbReference>
<feature type="domain" description="Dihydroneopterin aldolase/epimerase" evidence="9">
    <location>
        <begin position="4"/>
        <end position="114"/>
    </location>
</feature>
<dbReference type="UniPathway" id="UPA00077">
    <property type="reaction ID" value="UER00154"/>
</dbReference>
<keyword evidence="6" id="KW-0413">Isomerase</keyword>
<dbReference type="Proteomes" id="UP000307790">
    <property type="component" value="Unassembled WGS sequence"/>
</dbReference>
<dbReference type="InterPro" id="IPR043133">
    <property type="entry name" value="GTP-CH-I_C/QueF"/>
</dbReference>
<dbReference type="InterPro" id="IPR006156">
    <property type="entry name" value="Dihydroneopterin_aldolase"/>
</dbReference>
<comment type="catalytic activity">
    <reaction evidence="1">
        <text>7,8-dihydroneopterin = 7,8-dihydromonapterin</text>
        <dbReference type="Rhea" id="RHEA:45328"/>
        <dbReference type="ChEBI" id="CHEBI:17001"/>
        <dbReference type="ChEBI" id="CHEBI:71175"/>
        <dbReference type="EC" id="5.1.99.8"/>
    </reaction>
</comment>
<evidence type="ECO:0000256" key="1">
    <source>
        <dbReference type="ARBA" id="ARBA00000693"/>
    </source>
</evidence>
<comment type="similarity">
    <text evidence="4 8">Belongs to the DHNA family.</text>
</comment>
<dbReference type="FunFam" id="3.30.1130.10:FF:000002">
    <property type="entry name" value="7,8-dihydroneopterin aldolase"/>
    <property type="match status" value="1"/>
</dbReference>
<dbReference type="NCBIfam" id="TIGR00526">
    <property type="entry name" value="folB_dom"/>
    <property type="match status" value="1"/>
</dbReference>
<dbReference type="Pfam" id="PF02152">
    <property type="entry name" value="FolB"/>
    <property type="match status" value="1"/>
</dbReference>
<comment type="pathway">
    <text evidence="3 8">Cofactor biosynthesis; tetrahydrofolate biosynthesis; 2-amino-4-hydroxy-6-hydroxymethyl-7,8-dihydropteridine diphosphate from 7,8-dihydroneopterin triphosphate: step 3/4.</text>
</comment>
<evidence type="ECO:0000256" key="2">
    <source>
        <dbReference type="ARBA" id="ARBA00001353"/>
    </source>
</evidence>
<dbReference type="Gene3D" id="3.30.1130.10">
    <property type="match status" value="1"/>
</dbReference>
<evidence type="ECO:0000256" key="7">
    <source>
        <dbReference type="ARBA" id="ARBA00023239"/>
    </source>
</evidence>
<evidence type="ECO:0000256" key="5">
    <source>
        <dbReference type="ARBA" id="ARBA00022909"/>
    </source>
</evidence>
<sequence>MDIIFIEGLKVNTTIGYYDWEKKIKQLLVFDIKLATDIRHAAKNDELAKTIDYAEVSELVDEFCQKNPVDLLETLGQRLVETLQAKYALSWLQIKISKPTAVEQADAVGIIIERGNRN</sequence>
<comment type="catalytic activity">
    <reaction evidence="2 8">
        <text>7,8-dihydroneopterin = 6-hydroxymethyl-7,8-dihydropterin + glycolaldehyde</text>
        <dbReference type="Rhea" id="RHEA:10540"/>
        <dbReference type="ChEBI" id="CHEBI:17001"/>
        <dbReference type="ChEBI" id="CHEBI:17071"/>
        <dbReference type="ChEBI" id="CHEBI:44841"/>
        <dbReference type="EC" id="4.1.2.25"/>
    </reaction>
</comment>
<name>A0A5R9IPP5_9GAMM</name>
<dbReference type="InterPro" id="IPR006157">
    <property type="entry name" value="FolB_dom"/>
</dbReference>
<keyword evidence="11" id="KW-1185">Reference proteome</keyword>
<evidence type="ECO:0000313" key="11">
    <source>
        <dbReference type="Proteomes" id="UP000307790"/>
    </source>
</evidence>
<dbReference type="PANTHER" id="PTHR42844:SF1">
    <property type="entry name" value="DIHYDRONEOPTERIN ALDOLASE 1-RELATED"/>
    <property type="match status" value="1"/>
</dbReference>
<gene>
    <name evidence="10" type="primary">folB</name>
    <name evidence="10" type="ORF">FE810_02925</name>
</gene>
<evidence type="ECO:0000313" key="10">
    <source>
        <dbReference type="EMBL" id="TLU67252.1"/>
    </source>
</evidence>
<dbReference type="GO" id="GO:0004150">
    <property type="term" value="F:dihydroneopterin aldolase activity"/>
    <property type="evidence" value="ECO:0007669"/>
    <property type="project" value="UniProtKB-UniRule"/>
</dbReference>
<protein>
    <recommendedName>
        <fullName evidence="8">7,8-dihydroneopterin aldolase</fullName>
        <ecNumber evidence="8">4.1.2.25</ecNumber>
    </recommendedName>
</protein>
<dbReference type="SMART" id="SM00905">
    <property type="entry name" value="FolB"/>
    <property type="match status" value="1"/>
</dbReference>
<dbReference type="GO" id="GO:0046654">
    <property type="term" value="P:tetrahydrofolate biosynthetic process"/>
    <property type="evidence" value="ECO:0007669"/>
    <property type="project" value="UniProtKB-UniRule"/>
</dbReference>
<evidence type="ECO:0000256" key="4">
    <source>
        <dbReference type="ARBA" id="ARBA00005708"/>
    </source>
</evidence>
<evidence type="ECO:0000256" key="6">
    <source>
        <dbReference type="ARBA" id="ARBA00023235"/>
    </source>
</evidence>
<dbReference type="CDD" id="cd00534">
    <property type="entry name" value="DHNA_DHNTPE"/>
    <property type="match status" value="1"/>
</dbReference>
<dbReference type="PANTHER" id="PTHR42844">
    <property type="entry name" value="DIHYDRONEOPTERIN ALDOLASE 1-RELATED"/>
    <property type="match status" value="1"/>
</dbReference>
<dbReference type="GO" id="GO:0016853">
    <property type="term" value="F:isomerase activity"/>
    <property type="evidence" value="ECO:0007669"/>
    <property type="project" value="UniProtKB-KW"/>
</dbReference>
<keyword evidence="7 8" id="KW-0456">Lyase</keyword>